<dbReference type="OrthoDB" id="2898639at2759"/>
<feature type="region of interest" description="Disordered" evidence="1">
    <location>
        <begin position="62"/>
        <end position="94"/>
    </location>
</feature>
<sequence length="465" mass="53304">MAARIEINPYNQQCPNFGADEYEEIRILFSQARPDDDPIAHLETAWKTRNEQDKVLWDAQVEADGPPEPVPPAPRLPRAANPAPRPPPSLTFTAGKRVGRIGDQICAYARNRLRNFEYLPLFYCTAAGIEATKASSTALSDGYGLVPSENGLQIRPCNEFKAYQHVVPDENLSWAEVSDASYLFMAEIKALDWPREAVLAIHSFFYQLETHELRRREGGLEVLVHYQAIVRKSWHDHIDRKVELFDISKIDDEVMADCKEIVASRRRKLQVKEDEDRERRFEEMMKLNSSLSTRNPRDSRFDRNHSRSFMSSSSQRCSASPPPRRGPQEEFRRPYNHDSRRSFREESRDRRHRSFQDESFPPSKLHSASREGTTLIAAGGVCVICLSRRTHNLSKCNATKLYNGTPAHVHRNKEGRIVDRHNQELCFEWQLAQGCKSKSISHRHECSGCGRQDHGAILCPLAEKV</sequence>
<feature type="compositionally biased region" description="Low complexity" evidence="1">
    <location>
        <begin position="307"/>
        <end position="319"/>
    </location>
</feature>
<keyword evidence="3" id="KW-1185">Reference proteome</keyword>
<evidence type="ECO:0000313" key="3">
    <source>
        <dbReference type="Proteomes" id="UP000813824"/>
    </source>
</evidence>
<feature type="region of interest" description="Disordered" evidence="1">
    <location>
        <begin position="286"/>
        <end position="369"/>
    </location>
</feature>
<name>A0A8K0XT85_9AGAR</name>
<evidence type="ECO:0000256" key="1">
    <source>
        <dbReference type="SAM" id="MobiDB-lite"/>
    </source>
</evidence>
<dbReference type="EMBL" id="JAEVFJ010000004">
    <property type="protein sequence ID" value="KAH8105089.1"/>
    <property type="molecule type" value="Genomic_DNA"/>
</dbReference>
<feature type="compositionally biased region" description="Pro residues" evidence="1">
    <location>
        <begin position="66"/>
        <end position="75"/>
    </location>
</feature>
<evidence type="ECO:0000313" key="2">
    <source>
        <dbReference type="EMBL" id="KAH8105089.1"/>
    </source>
</evidence>
<reference evidence="2" key="1">
    <citation type="journal article" date="2021" name="New Phytol.">
        <title>Evolutionary innovations through gain and loss of genes in the ectomycorrhizal Boletales.</title>
        <authorList>
            <person name="Wu G."/>
            <person name="Miyauchi S."/>
            <person name="Morin E."/>
            <person name="Kuo A."/>
            <person name="Drula E."/>
            <person name="Varga T."/>
            <person name="Kohler A."/>
            <person name="Feng B."/>
            <person name="Cao Y."/>
            <person name="Lipzen A."/>
            <person name="Daum C."/>
            <person name="Hundley H."/>
            <person name="Pangilinan J."/>
            <person name="Johnson J."/>
            <person name="Barry K."/>
            <person name="LaButti K."/>
            <person name="Ng V."/>
            <person name="Ahrendt S."/>
            <person name="Min B."/>
            <person name="Choi I.G."/>
            <person name="Park H."/>
            <person name="Plett J.M."/>
            <person name="Magnuson J."/>
            <person name="Spatafora J.W."/>
            <person name="Nagy L.G."/>
            <person name="Henrissat B."/>
            <person name="Grigoriev I.V."/>
            <person name="Yang Z.L."/>
            <person name="Xu J."/>
            <person name="Martin F.M."/>
        </authorList>
    </citation>
    <scope>NUCLEOTIDE SEQUENCE</scope>
    <source>
        <strain evidence="2">KKN 215</strain>
    </source>
</reference>
<gene>
    <name evidence="2" type="ORF">BXZ70DRAFT_919330</name>
</gene>
<organism evidence="2 3">
    <name type="scientific">Cristinia sonorae</name>
    <dbReference type="NCBI Taxonomy" id="1940300"/>
    <lineage>
        <taxon>Eukaryota</taxon>
        <taxon>Fungi</taxon>
        <taxon>Dikarya</taxon>
        <taxon>Basidiomycota</taxon>
        <taxon>Agaricomycotina</taxon>
        <taxon>Agaricomycetes</taxon>
        <taxon>Agaricomycetidae</taxon>
        <taxon>Agaricales</taxon>
        <taxon>Pleurotineae</taxon>
        <taxon>Stephanosporaceae</taxon>
        <taxon>Cristinia</taxon>
    </lineage>
</organism>
<proteinExistence type="predicted"/>
<accession>A0A8K0XT85</accession>
<dbReference type="Proteomes" id="UP000813824">
    <property type="component" value="Unassembled WGS sequence"/>
</dbReference>
<feature type="compositionally biased region" description="Basic and acidic residues" evidence="1">
    <location>
        <begin position="326"/>
        <end position="349"/>
    </location>
</feature>
<dbReference type="AlphaFoldDB" id="A0A8K0XT85"/>
<feature type="compositionally biased region" description="Basic and acidic residues" evidence="1">
    <location>
        <begin position="295"/>
        <end position="305"/>
    </location>
</feature>
<protein>
    <submittedName>
        <fullName evidence="2">Uncharacterized protein</fullName>
    </submittedName>
</protein>
<comment type="caution">
    <text evidence="2">The sequence shown here is derived from an EMBL/GenBank/DDBJ whole genome shotgun (WGS) entry which is preliminary data.</text>
</comment>